<keyword evidence="4 9" id="KW-0645">Protease</keyword>
<evidence type="ECO:0000256" key="5">
    <source>
        <dbReference type="ARBA" id="ARBA00022723"/>
    </source>
</evidence>
<dbReference type="Pfam" id="PF02127">
    <property type="entry name" value="Peptidase_M18"/>
    <property type="match status" value="2"/>
</dbReference>
<keyword evidence="8 9" id="KW-0482">Metalloprotease</keyword>
<proteinExistence type="inferred from homology"/>
<organism evidence="11 12">
    <name type="scientific">Candidatus Gallimonas intestinigallinarum</name>
    <dbReference type="NCBI Taxonomy" id="2838604"/>
    <lineage>
        <taxon>Bacteria</taxon>
        <taxon>Bacillati</taxon>
        <taxon>Bacillota</taxon>
        <taxon>Clostridia</taxon>
        <taxon>Candidatus Gallimonas</taxon>
    </lineage>
</organism>
<name>A0A9D2DXN5_9FIRM</name>
<dbReference type="PANTHER" id="PTHR28570:SF3">
    <property type="entry name" value="ASPARTYL AMINOPEPTIDASE"/>
    <property type="match status" value="1"/>
</dbReference>
<dbReference type="SUPFAM" id="SSF101821">
    <property type="entry name" value="Aminopeptidase/glucanase lid domain"/>
    <property type="match status" value="1"/>
</dbReference>
<accession>A0A9D2DXN5</accession>
<dbReference type="Gene3D" id="2.30.250.10">
    <property type="entry name" value="Aminopeptidase i, Domain 2"/>
    <property type="match status" value="1"/>
</dbReference>
<dbReference type="EMBL" id="DXBS01000108">
    <property type="protein sequence ID" value="HIZ24903.1"/>
    <property type="molecule type" value="Genomic_DNA"/>
</dbReference>
<dbReference type="Proteomes" id="UP000824044">
    <property type="component" value="Unassembled WGS sequence"/>
</dbReference>
<evidence type="ECO:0000256" key="9">
    <source>
        <dbReference type="RuleBase" id="RU004386"/>
    </source>
</evidence>
<evidence type="ECO:0000313" key="11">
    <source>
        <dbReference type="EMBL" id="HIZ24903.1"/>
    </source>
</evidence>
<evidence type="ECO:0000313" key="12">
    <source>
        <dbReference type="Proteomes" id="UP000824044"/>
    </source>
</evidence>
<dbReference type="SUPFAM" id="SSF53187">
    <property type="entry name" value="Zn-dependent exopeptidases"/>
    <property type="match status" value="1"/>
</dbReference>
<comment type="cofactor">
    <cofactor evidence="1 10">
        <name>Zn(2+)</name>
        <dbReference type="ChEBI" id="CHEBI:29105"/>
    </cofactor>
</comment>
<reference evidence="11" key="2">
    <citation type="submission" date="2021-04" db="EMBL/GenBank/DDBJ databases">
        <authorList>
            <person name="Gilroy R."/>
        </authorList>
    </citation>
    <scope>NUCLEOTIDE SEQUENCE</scope>
    <source>
        <strain evidence="11">CHK33-5263</strain>
    </source>
</reference>
<dbReference type="PANTHER" id="PTHR28570">
    <property type="entry name" value="ASPARTYL AMINOPEPTIDASE"/>
    <property type="match status" value="1"/>
</dbReference>
<dbReference type="EC" id="3.4.11.-" evidence="10"/>
<evidence type="ECO:0000256" key="6">
    <source>
        <dbReference type="ARBA" id="ARBA00022801"/>
    </source>
</evidence>
<keyword evidence="3 9" id="KW-0031">Aminopeptidase</keyword>
<reference evidence="11" key="1">
    <citation type="journal article" date="2021" name="PeerJ">
        <title>Extensive microbial diversity within the chicken gut microbiome revealed by metagenomics and culture.</title>
        <authorList>
            <person name="Gilroy R."/>
            <person name="Ravi A."/>
            <person name="Getino M."/>
            <person name="Pursley I."/>
            <person name="Horton D.L."/>
            <person name="Alikhan N.F."/>
            <person name="Baker D."/>
            <person name="Gharbi K."/>
            <person name="Hall N."/>
            <person name="Watson M."/>
            <person name="Adriaenssens E.M."/>
            <person name="Foster-Nyarko E."/>
            <person name="Jarju S."/>
            <person name="Secka A."/>
            <person name="Antonio M."/>
            <person name="Oren A."/>
            <person name="Chaudhuri R.R."/>
            <person name="La Ragione R."/>
            <person name="Hildebrand F."/>
            <person name="Pallen M.J."/>
        </authorList>
    </citation>
    <scope>NUCLEOTIDE SEQUENCE</scope>
    <source>
        <strain evidence="11">CHK33-5263</strain>
    </source>
</reference>
<dbReference type="GO" id="GO:0006508">
    <property type="term" value="P:proteolysis"/>
    <property type="evidence" value="ECO:0007669"/>
    <property type="project" value="UniProtKB-KW"/>
</dbReference>
<evidence type="ECO:0000256" key="4">
    <source>
        <dbReference type="ARBA" id="ARBA00022670"/>
    </source>
</evidence>
<gene>
    <name evidence="11" type="ORF">H9812_05490</name>
</gene>
<dbReference type="GO" id="GO:0004177">
    <property type="term" value="F:aminopeptidase activity"/>
    <property type="evidence" value="ECO:0007669"/>
    <property type="project" value="UniProtKB-KW"/>
</dbReference>
<keyword evidence="6 9" id="KW-0378">Hydrolase</keyword>
<evidence type="ECO:0000256" key="1">
    <source>
        <dbReference type="ARBA" id="ARBA00001947"/>
    </source>
</evidence>
<evidence type="ECO:0000256" key="2">
    <source>
        <dbReference type="ARBA" id="ARBA00008290"/>
    </source>
</evidence>
<dbReference type="GO" id="GO:0008237">
    <property type="term" value="F:metallopeptidase activity"/>
    <property type="evidence" value="ECO:0007669"/>
    <property type="project" value="UniProtKB-KW"/>
</dbReference>
<dbReference type="InterPro" id="IPR001948">
    <property type="entry name" value="Peptidase_M18"/>
</dbReference>
<keyword evidence="5 9" id="KW-0479">Metal-binding</keyword>
<evidence type="ECO:0000256" key="7">
    <source>
        <dbReference type="ARBA" id="ARBA00022833"/>
    </source>
</evidence>
<protein>
    <recommendedName>
        <fullName evidence="10">M18 family aminopeptidase</fullName>
        <ecNumber evidence="10">3.4.11.-</ecNumber>
    </recommendedName>
</protein>
<dbReference type="GO" id="GO:0005737">
    <property type="term" value="C:cytoplasm"/>
    <property type="evidence" value="ECO:0007669"/>
    <property type="project" value="UniProtKB-ARBA"/>
</dbReference>
<evidence type="ECO:0000256" key="8">
    <source>
        <dbReference type="ARBA" id="ARBA00023049"/>
    </source>
</evidence>
<dbReference type="GO" id="GO:0008270">
    <property type="term" value="F:zinc ion binding"/>
    <property type="evidence" value="ECO:0007669"/>
    <property type="project" value="InterPro"/>
</dbReference>
<dbReference type="InterPro" id="IPR023358">
    <property type="entry name" value="Peptidase_M18_dom2"/>
</dbReference>
<keyword evidence="7 9" id="KW-0862">Zinc</keyword>
<comment type="similarity">
    <text evidence="2 9">Belongs to the peptidase M18 family.</text>
</comment>
<sequence>MKELLNFLETSYTAYQATENARACLLQNGFTELSEQEPWTLTGGGKYFVTRGGSALIAFCVGDAAQGFKIAASHTDSPALKLKSSPSLSDAHDTRLNTEAYGGGLYYSYFDRPLRIAGRVIRERGSALVSEPYASDFLVTLPSLAIHLNHDANTGFAPDKQADLPLLCLGAREFADIVRDAVDFDLYAACAEKPYLWGADGEFLSAPRIDNLASVCASLKALAEGGTGMRVVACLDGEEVGSLTRQGADSDFLSATLTRITAAQGLDAQGHSLALSRSFCLSLDGAQGFHPNHPEKYDPQERAYLGKGAALKRHAGGAYTTDALSAAAVRKLFALADAPLQSFYNRSNMRSGGTLGAISLSHVTVLTADIGIPQLAMHSAVETMACSDYAALVAGLRSFFAREICVRHGQIEIK</sequence>
<dbReference type="Gene3D" id="3.40.630.10">
    <property type="entry name" value="Zn peptidases"/>
    <property type="match status" value="2"/>
</dbReference>
<dbReference type="PRINTS" id="PR00932">
    <property type="entry name" value="AMINO1PTASE"/>
</dbReference>
<dbReference type="NCBIfam" id="NF002759">
    <property type="entry name" value="PRK02813.1"/>
    <property type="match status" value="1"/>
</dbReference>
<evidence type="ECO:0000256" key="3">
    <source>
        <dbReference type="ARBA" id="ARBA00022438"/>
    </source>
</evidence>
<comment type="caution">
    <text evidence="11">The sequence shown here is derived from an EMBL/GenBank/DDBJ whole genome shotgun (WGS) entry which is preliminary data.</text>
</comment>
<evidence type="ECO:0000256" key="10">
    <source>
        <dbReference type="RuleBase" id="RU004387"/>
    </source>
</evidence>
<dbReference type="AlphaFoldDB" id="A0A9D2DXN5"/>